<gene>
    <name evidence="22" type="ORF">PHLCEN_2v1398</name>
</gene>
<dbReference type="Proteomes" id="UP000186601">
    <property type="component" value="Unassembled WGS sequence"/>
</dbReference>
<dbReference type="Gene3D" id="3.40.47.10">
    <property type="match status" value="1"/>
</dbReference>
<keyword evidence="15" id="KW-0511">Multifunctional enzyme</keyword>
<name>A0A2R6S3A2_9APHY</name>
<dbReference type="Pfam" id="PF13452">
    <property type="entry name" value="FAS1_DH_region"/>
    <property type="match status" value="1"/>
</dbReference>
<reference evidence="22 23" key="1">
    <citation type="submission" date="2018-02" db="EMBL/GenBank/DDBJ databases">
        <title>Genome sequence of the basidiomycete white-rot fungus Phlebia centrifuga.</title>
        <authorList>
            <person name="Granchi Z."/>
            <person name="Peng M."/>
            <person name="de Vries R.P."/>
            <person name="Hilden K."/>
            <person name="Makela M.R."/>
            <person name="Grigoriev I."/>
            <person name="Riley R."/>
        </authorList>
    </citation>
    <scope>NUCLEOTIDE SEQUENCE [LARGE SCALE GENOMIC DNA]</scope>
    <source>
        <strain evidence="22 23">FBCC195</strain>
    </source>
</reference>
<dbReference type="EMBL" id="MLYV02000108">
    <property type="protein sequence ID" value="PSS36767.1"/>
    <property type="molecule type" value="Genomic_DNA"/>
</dbReference>
<dbReference type="SUPFAM" id="SSF52151">
    <property type="entry name" value="FabD/lysophospholipase-like"/>
    <property type="match status" value="2"/>
</dbReference>
<comment type="caution">
    <text evidence="22">The sequence shown here is derived from an EMBL/GenBank/DDBJ whole genome shotgun (WGS) entry which is preliminary data.</text>
</comment>
<dbReference type="Gene3D" id="6.20.240.10">
    <property type="match status" value="1"/>
</dbReference>
<dbReference type="InterPro" id="IPR041099">
    <property type="entry name" value="FAS1_N"/>
</dbReference>
<dbReference type="Pfam" id="PF01575">
    <property type="entry name" value="MaoC_dehydratas"/>
    <property type="match status" value="1"/>
</dbReference>
<dbReference type="PROSITE" id="PS52004">
    <property type="entry name" value="KS3_2"/>
    <property type="match status" value="1"/>
</dbReference>
<keyword evidence="12" id="KW-0520">NAD</keyword>
<evidence type="ECO:0000256" key="17">
    <source>
        <dbReference type="ARBA" id="ARBA00048237"/>
    </source>
</evidence>
<dbReference type="InterPro" id="IPR018201">
    <property type="entry name" value="Ketoacyl_synth_AS"/>
</dbReference>
<evidence type="ECO:0000256" key="3">
    <source>
        <dbReference type="ARBA" id="ARBA00022516"/>
    </source>
</evidence>
<dbReference type="InterPro" id="IPR002539">
    <property type="entry name" value="MaoC-like_dom"/>
</dbReference>
<dbReference type="InterPro" id="IPR040899">
    <property type="entry name" value="Fas_alpha_ACP"/>
</dbReference>
<dbReference type="InterPro" id="IPR004568">
    <property type="entry name" value="Ppantetheine-prot_Trfase_dom"/>
</dbReference>
<dbReference type="SUPFAM" id="SSF53901">
    <property type="entry name" value="Thiolase-like"/>
    <property type="match status" value="2"/>
</dbReference>
<dbReference type="Gene3D" id="6.10.140.1400">
    <property type="match status" value="1"/>
</dbReference>
<evidence type="ECO:0000256" key="8">
    <source>
        <dbReference type="ARBA" id="ARBA00022842"/>
    </source>
</evidence>
<evidence type="ECO:0000256" key="9">
    <source>
        <dbReference type="ARBA" id="ARBA00022857"/>
    </source>
</evidence>
<dbReference type="InterPro" id="IPR037143">
    <property type="entry name" value="4-PPantetheinyl_Trfase_dom_sf"/>
</dbReference>
<dbReference type="Pfam" id="PF00109">
    <property type="entry name" value="ketoacyl-synt"/>
    <property type="match status" value="1"/>
</dbReference>
<dbReference type="FunFam" id="3.20.20.70:FF:000078">
    <property type="entry name" value="Fatty acid synthase beta subunit dehydratase"/>
    <property type="match status" value="1"/>
</dbReference>
<comment type="catalytic activity">
    <reaction evidence="19">
        <text>a fatty acyl-[ACP] + malonyl-[ACP] + H(+) = a 3-oxoacyl-[ACP] + holo-[ACP] + CO2</text>
        <dbReference type="Rhea" id="RHEA:22836"/>
        <dbReference type="Rhea" id="RHEA-COMP:9623"/>
        <dbReference type="Rhea" id="RHEA-COMP:9685"/>
        <dbReference type="Rhea" id="RHEA-COMP:9916"/>
        <dbReference type="Rhea" id="RHEA-COMP:14125"/>
        <dbReference type="ChEBI" id="CHEBI:15378"/>
        <dbReference type="ChEBI" id="CHEBI:16526"/>
        <dbReference type="ChEBI" id="CHEBI:64479"/>
        <dbReference type="ChEBI" id="CHEBI:78449"/>
        <dbReference type="ChEBI" id="CHEBI:78776"/>
        <dbReference type="ChEBI" id="CHEBI:138651"/>
        <dbReference type="EC" id="2.3.1.41"/>
    </reaction>
</comment>
<dbReference type="SUPFAM" id="SSF54637">
    <property type="entry name" value="Thioesterase/thiol ester dehydrase-isomerase"/>
    <property type="match status" value="2"/>
</dbReference>
<dbReference type="InterPro" id="IPR041550">
    <property type="entry name" value="FASI_helical"/>
</dbReference>
<evidence type="ECO:0000256" key="10">
    <source>
        <dbReference type="ARBA" id="ARBA00023002"/>
    </source>
</evidence>
<keyword evidence="5" id="KW-0808">Transferase</keyword>
<dbReference type="InterPro" id="IPR014031">
    <property type="entry name" value="Ketoacyl_synth_C"/>
</dbReference>
<dbReference type="InterPro" id="IPR020841">
    <property type="entry name" value="PKS_Beta-ketoAc_synthase_dom"/>
</dbReference>
<dbReference type="Gene3D" id="6.10.140.1410">
    <property type="match status" value="1"/>
</dbReference>
<evidence type="ECO:0000313" key="23">
    <source>
        <dbReference type="Proteomes" id="UP000186601"/>
    </source>
</evidence>
<dbReference type="GO" id="GO:0006633">
    <property type="term" value="P:fatty acid biosynthetic process"/>
    <property type="evidence" value="ECO:0007669"/>
    <property type="project" value="InterPro"/>
</dbReference>
<dbReference type="GO" id="GO:0004321">
    <property type="term" value="F:fatty-acyl-CoA synthase activity"/>
    <property type="evidence" value="ECO:0007669"/>
    <property type="project" value="UniProtKB-EC"/>
</dbReference>
<comment type="catalytic activity">
    <reaction evidence="18">
        <text>a (3R)-hydroxyacyl-[ACP] + NADP(+) = a 3-oxoacyl-[ACP] + NADPH + H(+)</text>
        <dbReference type="Rhea" id="RHEA:17397"/>
        <dbReference type="Rhea" id="RHEA-COMP:9916"/>
        <dbReference type="Rhea" id="RHEA-COMP:9945"/>
        <dbReference type="ChEBI" id="CHEBI:15378"/>
        <dbReference type="ChEBI" id="CHEBI:57783"/>
        <dbReference type="ChEBI" id="CHEBI:58349"/>
        <dbReference type="ChEBI" id="CHEBI:78776"/>
        <dbReference type="ChEBI" id="CHEBI:78827"/>
        <dbReference type="EC" id="1.1.1.100"/>
    </reaction>
</comment>
<dbReference type="SUPFAM" id="SSF56214">
    <property type="entry name" value="4'-phosphopantetheinyl transferase"/>
    <property type="match status" value="1"/>
</dbReference>
<dbReference type="GO" id="GO:0005835">
    <property type="term" value="C:fatty acid synthase complex"/>
    <property type="evidence" value="ECO:0007669"/>
    <property type="project" value="InterPro"/>
</dbReference>
<dbReference type="CDD" id="cd03447">
    <property type="entry name" value="FAS_MaoC"/>
    <property type="match status" value="1"/>
</dbReference>
<keyword evidence="4" id="KW-0597">Phosphoprotein</keyword>
<dbReference type="FunFam" id="3.90.470.20:FF:000005">
    <property type="entry name" value="Fatty acid synthase alpha subunit FasA"/>
    <property type="match status" value="1"/>
</dbReference>
<protein>
    <submittedName>
        <fullName evidence="22">Uncharacterized protein</fullName>
    </submittedName>
</protein>
<dbReference type="Pfam" id="PF17828">
    <property type="entry name" value="FAS_N"/>
    <property type="match status" value="1"/>
</dbReference>
<dbReference type="Gene3D" id="3.30.70.3330">
    <property type="match status" value="1"/>
</dbReference>
<evidence type="ECO:0000256" key="1">
    <source>
        <dbReference type="ARBA" id="ARBA00007485"/>
    </source>
</evidence>
<dbReference type="InterPro" id="IPR001227">
    <property type="entry name" value="Ac_transferase_dom_sf"/>
</dbReference>
<evidence type="ECO:0000256" key="19">
    <source>
        <dbReference type="ARBA" id="ARBA00049541"/>
    </source>
</evidence>
<evidence type="ECO:0000259" key="21">
    <source>
        <dbReference type="PROSITE" id="PS52004"/>
    </source>
</evidence>
<keyword evidence="11" id="KW-0843">Virulence</keyword>
<evidence type="ECO:0000256" key="12">
    <source>
        <dbReference type="ARBA" id="ARBA00023027"/>
    </source>
</evidence>
<dbReference type="InterPro" id="IPR039569">
    <property type="entry name" value="FAS1-like_DH_region"/>
</dbReference>
<dbReference type="Gene3D" id="3.90.470.20">
    <property type="entry name" value="4'-phosphopantetheinyl transferase domain"/>
    <property type="match status" value="1"/>
</dbReference>
<dbReference type="InterPro" id="IPR008278">
    <property type="entry name" value="4-PPantetheinyl_Trfase_dom"/>
</dbReference>
<evidence type="ECO:0000256" key="11">
    <source>
        <dbReference type="ARBA" id="ARBA00023026"/>
    </source>
</evidence>
<dbReference type="Gene3D" id="1.20.1050.120">
    <property type="match status" value="1"/>
</dbReference>
<dbReference type="InterPro" id="IPR032088">
    <property type="entry name" value="SAT"/>
</dbReference>
<dbReference type="FunFam" id="3.40.366.10:FF:000006">
    <property type="entry name" value="Fatty acid synthase beta subunit dehydratase"/>
    <property type="match status" value="1"/>
</dbReference>
<dbReference type="FunFam" id="3.30.70.2490:FF:000001">
    <property type="entry name" value="Fatty acid synthase subunit alpha"/>
    <property type="match status" value="1"/>
</dbReference>
<dbReference type="FunFam" id="1.20.930.70:FF:000001">
    <property type="entry name" value="Fatty acid synthase beta subunit dehydratase"/>
    <property type="match status" value="1"/>
</dbReference>
<keyword evidence="2" id="KW-0596">Phosphopantetheine</keyword>
<dbReference type="Pfam" id="PF17951">
    <property type="entry name" value="FAS_meander"/>
    <property type="match status" value="1"/>
</dbReference>
<dbReference type="InterPro" id="IPR016039">
    <property type="entry name" value="Thiolase-like"/>
</dbReference>
<dbReference type="Gene3D" id="3.20.20.70">
    <property type="entry name" value="Aldolase class I"/>
    <property type="match status" value="1"/>
</dbReference>
<evidence type="ECO:0000256" key="15">
    <source>
        <dbReference type="ARBA" id="ARBA00023268"/>
    </source>
</evidence>
<evidence type="ECO:0000256" key="16">
    <source>
        <dbReference type="ARBA" id="ARBA00033756"/>
    </source>
</evidence>
<dbReference type="GO" id="GO:0016787">
    <property type="term" value="F:hydrolase activity"/>
    <property type="evidence" value="ECO:0007669"/>
    <property type="project" value="UniProtKB-KW"/>
</dbReference>
<dbReference type="Gene3D" id="3.40.50.720">
    <property type="entry name" value="NAD(P)-binding Rossmann-like Domain"/>
    <property type="match status" value="1"/>
</dbReference>
<keyword evidence="9" id="KW-0521">NADP</keyword>
<dbReference type="Gene3D" id="3.30.1120.100">
    <property type="match status" value="1"/>
</dbReference>
<dbReference type="PRINTS" id="PR01483">
    <property type="entry name" value="FASYNTHASE"/>
</dbReference>
<dbReference type="NCBIfam" id="TIGR00556">
    <property type="entry name" value="pantethn_trn"/>
    <property type="match status" value="1"/>
</dbReference>
<dbReference type="InterPro" id="IPR014030">
    <property type="entry name" value="Ketoacyl_synth_N"/>
</dbReference>
<evidence type="ECO:0000256" key="6">
    <source>
        <dbReference type="ARBA" id="ARBA00022723"/>
    </source>
</evidence>
<evidence type="ECO:0000256" key="7">
    <source>
        <dbReference type="ARBA" id="ARBA00022801"/>
    </source>
</evidence>
<dbReference type="Gene3D" id="3.10.129.10">
    <property type="entry name" value="Hotdog Thioesterase"/>
    <property type="match status" value="1"/>
</dbReference>
<keyword evidence="7" id="KW-0378">Hydrolase</keyword>
<keyword evidence="23" id="KW-1185">Reference proteome</keyword>
<dbReference type="GO" id="GO:0004318">
    <property type="term" value="F:enoyl-[acyl-carrier-protein] reductase (NADH) activity"/>
    <property type="evidence" value="ECO:0007669"/>
    <property type="project" value="InterPro"/>
</dbReference>
<dbReference type="InterPro" id="IPR029069">
    <property type="entry name" value="HotDog_dom_sf"/>
</dbReference>
<comment type="catalytic activity">
    <reaction evidence="17">
        <text>acetyl-CoA + n malonyl-CoA + 2n NADPH + 4n H(+) = a long-chain-acyl-CoA + n CoA + n CO2 + 2n NADP(+).</text>
        <dbReference type="EC" id="2.3.1.86"/>
    </reaction>
</comment>
<dbReference type="Gene3D" id="1.20.930.70">
    <property type="match status" value="1"/>
</dbReference>
<dbReference type="GO" id="GO:0004315">
    <property type="term" value="F:3-oxoacyl-[acyl-carrier-protein] synthase activity"/>
    <property type="evidence" value="ECO:0007669"/>
    <property type="project" value="UniProtKB-EC"/>
</dbReference>
<feature type="domain" description="Ketosynthase family 3 (KS3)" evidence="21">
    <location>
        <begin position="3152"/>
        <end position="3686"/>
    </location>
</feature>
<dbReference type="GO" id="GO:0000287">
    <property type="term" value="F:magnesium ion binding"/>
    <property type="evidence" value="ECO:0007669"/>
    <property type="project" value="InterPro"/>
</dbReference>
<dbReference type="OrthoDB" id="4251012at2759"/>
<dbReference type="Pfam" id="PF01648">
    <property type="entry name" value="ACPS"/>
    <property type="match status" value="1"/>
</dbReference>
<dbReference type="PANTHER" id="PTHR10982:SF21">
    <property type="entry name" value="FATTY ACID SYNTHASE SUBUNIT BETA"/>
    <property type="match status" value="1"/>
</dbReference>
<dbReference type="Gene3D" id="6.10.250.1930">
    <property type="match status" value="1"/>
</dbReference>
<evidence type="ECO:0000256" key="5">
    <source>
        <dbReference type="ARBA" id="ARBA00022679"/>
    </source>
</evidence>
<feature type="domain" description="Carrier" evidence="20">
    <location>
        <begin position="2201"/>
        <end position="2279"/>
    </location>
</feature>
<dbReference type="Pfam" id="PF18325">
    <property type="entry name" value="Fas_alpha_ACP"/>
    <property type="match status" value="1"/>
</dbReference>
<keyword evidence="14" id="KW-0456">Lyase</keyword>
<dbReference type="SUPFAM" id="SSF51735">
    <property type="entry name" value="NAD(P)-binding Rossmann-fold domains"/>
    <property type="match status" value="1"/>
</dbReference>
<dbReference type="Gene3D" id="6.10.60.10">
    <property type="match status" value="1"/>
</dbReference>
<evidence type="ECO:0000259" key="20">
    <source>
        <dbReference type="PROSITE" id="PS50075"/>
    </source>
</evidence>
<dbReference type="Pfam" id="PF16073">
    <property type="entry name" value="SAT"/>
    <property type="match status" value="1"/>
</dbReference>
<evidence type="ECO:0000256" key="18">
    <source>
        <dbReference type="ARBA" id="ARBA00048508"/>
    </source>
</evidence>
<keyword evidence="10" id="KW-0560">Oxidoreductase</keyword>
<keyword evidence="3" id="KW-0444">Lipid biosynthesis</keyword>
<dbReference type="InterPro" id="IPR009081">
    <property type="entry name" value="PP-bd_ACP"/>
</dbReference>
<dbReference type="GO" id="GO:0008897">
    <property type="term" value="F:holo-[acyl-carrier-protein] synthase activity"/>
    <property type="evidence" value="ECO:0007669"/>
    <property type="project" value="InterPro"/>
</dbReference>
<dbReference type="PROSITE" id="PS50075">
    <property type="entry name" value="CARRIER"/>
    <property type="match status" value="1"/>
</dbReference>
<dbReference type="GO" id="GO:0004316">
    <property type="term" value="F:3-oxoacyl-[acyl-carrier-protein] reductase (NADPH) activity"/>
    <property type="evidence" value="ECO:0007669"/>
    <property type="project" value="UniProtKB-EC"/>
</dbReference>
<dbReference type="Gene3D" id="3.30.70.2490">
    <property type="match status" value="1"/>
</dbReference>
<evidence type="ECO:0000256" key="2">
    <source>
        <dbReference type="ARBA" id="ARBA00022450"/>
    </source>
</evidence>
<accession>A0A2R6S3A2</accession>
<dbReference type="FunFam" id="3.90.25.70:FF:000001">
    <property type="entry name" value="Fatty acid synthase subunit alpha"/>
    <property type="match status" value="1"/>
</dbReference>
<comment type="subunit">
    <text evidence="16">[Alpha(6)beta(6)] hexamers of two multifunctional subunits (alpha and beta).</text>
</comment>
<evidence type="ECO:0000256" key="4">
    <source>
        <dbReference type="ARBA" id="ARBA00022553"/>
    </source>
</evidence>
<dbReference type="FunFam" id="3.40.366.10:FF:000003">
    <property type="entry name" value="Fatty acid synthase subunit beta dehydratase"/>
    <property type="match status" value="1"/>
</dbReference>
<dbReference type="Pfam" id="PF02801">
    <property type="entry name" value="Ketoacyl-synt_C"/>
    <property type="match status" value="1"/>
</dbReference>
<evidence type="ECO:0000256" key="13">
    <source>
        <dbReference type="ARBA" id="ARBA00023098"/>
    </source>
</evidence>
<dbReference type="Gene3D" id="3.40.366.10">
    <property type="entry name" value="Malonyl-Coenzyme A Acyl Carrier Protein, domain 2"/>
    <property type="match status" value="3"/>
</dbReference>
<dbReference type="SUPFAM" id="SSF51412">
    <property type="entry name" value="Inosine monophosphate dehydrogenase (IMPDH)"/>
    <property type="match status" value="1"/>
</dbReference>
<dbReference type="FunFam" id="3.30.70.3330:FF:000001">
    <property type="entry name" value="Fatty acid synthase subunit beta dehydratase"/>
    <property type="match status" value="1"/>
</dbReference>
<dbReference type="Pfam" id="PF08354">
    <property type="entry name" value="Fas1-AflB-like_hel"/>
    <property type="match status" value="1"/>
</dbReference>
<dbReference type="InterPro" id="IPR016035">
    <property type="entry name" value="Acyl_Trfase/lysoPLipase"/>
</dbReference>
<dbReference type="InterPro" id="IPR013785">
    <property type="entry name" value="Aldolase_TIM"/>
</dbReference>
<dbReference type="Pfam" id="PF22235">
    <property type="entry name" value="FAS1_thioest_ins"/>
    <property type="match status" value="1"/>
</dbReference>
<evidence type="ECO:0000313" key="22">
    <source>
        <dbReference type="EMBL" id="PSS36767.1"/>
    </source>
</evidence>
<dbReference type="InterPro" id="IPR013565">
    <property type="entry name" value="Fas1/AflB-like_central"/>
</dbReference>
<sequence length="3910" mass="429917">MSIFQVSIPVPASGDEWIVAEVIRDEFATERNTQDTIDTTVQLENETEATVELFALFLRFIADKLDVEPQSSHARTALLYNALKYFTSSYLSEQDIHKISAVFDTDVRKIVLSSYYFALAALEQKGATVPRPPVSALLQAAEKSEASIYALFGGQGTNEVYFDELQTLYDTYKPYVAPFIATITNNVLLPLTAASESTNFYTHGLDVLSWLSGVTPRPPVAYLASIPISFPLISLTQLAQFLVVCRVANLTPGELRARFAGATGHSQGIISAVCIAASTTPESFVENSEKALRWSFFSSKRGQEAFPVLALEPSVIKDSIDGGEGMPTPMLSVTGLALKDLDSHIEKTNAHLPTNSQLQVSLHNGAKAFVVTGPARALYGLVTSLRKVRAPSGLDQSKIPFSQRKPVFSVRFLVVNVPYHSHYLEGATERLFQEDLGGEELWTVKDLAIPVYHTETGADLRELTTSLTKALCDQIFTMHIHWAKATAFPEAATHAVDFGPGGLSGIGPLTARNLDGRGVRVIVVGDKSKGIAELFDAQSIKREDWWSKKYSPSLVKTSDGTLHIDTPFSRLLGKPPIMVAGMTPSTVKAGFVSAVLNAGYHVELAGGGHYNAAALRAKVAEIQSQIPAGVGITLNALYINPRQFGFQFPLWQEMRREGLPIEGFCVAAGIPSTEKAAEIIEALSNAGIKHVSFKPGSVDGIRQVVNIAASNPDFPVILQWTGGRAGGHHSCEDFHQPILATYSSIRQQRNISLVGGSGFGGADDVWPYLTGDWSVDLYGAQPMPFDGFLFASRVMVAKEAHTSSSVKDLIVAAKGVDDAKWEGTYSKETGGILTVRSELGEPIHKIATRGVKLWKEFDDTVFKLPKEKRAAWLKERKAEVIAKLNKDFNKPWFGSKKDGSVVEDLADMTYEDVVLRMVRLMYVAHQERWVDLSLRNLTGDWLRRIEERFAGVNGGAKASILQSYTSLDKPHVFIEEFFKAYPLASEQLLASEDKAYFLAISQRPGQKPVPFIPILDATFEVWFKKDSLWAAEDIDAVFDQDPQRVCILQGPVAVKHSKVKDEPIKDMLGNITSILAQKLLDRIYGGDESKVPTVDYLGAKPVALPSNSVAALGLRHEVKENKIIYTIGSSVPEPSVWLETLAGPRLDWLRALLVTPTIVQGAAHIDNPLRRLFAPRKQQRVVIDTEDGQRVSISLFGAARSYGDHKPNFKAVETKYNAASRLIDVTVFEDRHDVSVPLQFQFEYKPSMGFAPIHEIAADRNKRIKEFYWKLWFGDDKVLPEIDVRATYTGPEVTIDASAVEAFCGIVGNQGELFKSVRTDAVQAPMDFAIVTGWQAIMKAIFPASIDGDLLKLVHLSNGFRIVKGSSPLKAGDVCKAEARIVSVINSDAGKSVKVKGFVTRDGLPVIEVVSSFLYRGRFDDFHNTFELLEEPDYVVELPDDSSVGVLNSKEWFEWEDETKPLLAGTILVFRVKSEVTYRNKTCYKSVSASGDVFVRDQIKRLVKVASVDFLNDDSRGNPVVDYLHRHGKPEGLMTPLANDGYTMATPPGVAVFNSPSTNEPYSKVSGDFNPIHINPYFSDFASLPGTITHGMWSSAATRRYIETVVAQGRPDRVIAYDVGFVGMILPGDELTVNIKHIGMQDGNIVVKVQTVNQRGEKVLEGTAEVAQPTTVYVFTGQGSQEPGMGMELYNNSPAARSVWDAADAHLTAVYGFSIIEIVKDNPKEKTIHFGGIKGQAIRQRYMDMTYDTMDKDGNVKTLPLFGDINVRTQRYTFSHPSGLLFATQFAQIALVVTERAAFEDMRFKGFVQKDSAFAGHSLGEYSALASIADVLPISALVDVVFYRGITMQRAVERDAQNRSNYAMCAVNPSRISKTFNDAALREVVDNITHRTGCLLEIVNFNVEGQQYVCAGELIALQTMTNVLNYLKVEKIDISKLTERFTVDQVKEMLGEIVDSCYKRAQEQQEAEGYIKLERGFATIPLPGIDVPFHSRYLWAGVMPFRAYLSKKINAAHLNPDMLVGRYVPNLVAKPFEVSKDYAQLIYDQTLSPRLDKVLRKWDQDNWGSAEHRQKLAYIILVELLAYQFASPVRWIETQDILFHQYKFERFVEIGPSPTLTGMATRTLKAKYETQDDSLSHTRAILCHAKNTKEVYYQFEDEPEAAAETETESSPSSAPSTVAAAAVPVAAPIAPPAGGAASIEDAPLKAIDILMVIVAQKLKKKVDEVPLSKSVKDLVGGKSTMQNEILGDLQLEFSSAPEKGEELPLEELGSALGVGFSGGLGKYTSGLISRLIGGKMPGGFNMSSIKSYLSKTWGLGPVRADGVLLLGATMEPPKRLGAEAEAKAWLDSVVAVYAQRSGISLSSGGAAGGGGSGAGGPTINSEEFQKFQAEQEDFARQQIEVYMRYLKRDSRAGDLKYDAEKANTATLQARLDSISKEHGDTYIDGIQPAFDVLKARHFDSSWNWVRQDALLMFYDIIFGRLTTVDREITARCIAIMNRADPELVTYMQYYIDQCDANRGENYKLAKQFGQQLIDNCREVVSEPPLYKDVTFPTAPHTEVTEKGDIVYSEVVRENVRKLEAYVEEMASGDTISAPTNIQKIQDDVLKLWNVVKSQPEISEEQKNRIKALYEGVVRSLHKRPESRPRGARMRRSSSQFLRPQVSGIASVTSDKVPLLHLKRKVGTNWEYSSNLTGVYLDILHEIATSGTTFKDKNALLTGVGKGSIGVEILKGLLSGGAHVVITTSRYSRATVEYYQGIFQRFGSKGSALTVVPFNQGSKQDVEALVDYIYATLGLDLDYILPFAAVPENGREIDGLDDKSELAHRIMLVNLLRLLGAVKIKKASRQFVTRPTQVILPLSPNHGLFGNDGLYSESKISLETLFNRWNSESWGEYLCLAGAVIGWTRGTGLMDATNTVAHELESHGVRTFSAKEMAFNILGLMHPLLFSITQVEPIWADLNGGMDRLPDLAEVTTRIRLGLKQKSDLRRAIARDNASDFKIMNGVGAERVLQTVNVTPRANFKFDFPTLESMESLADVSKLRGMLDLEKVIVVTGFAEVGPWGSSRTRWEMEARGEFTIEGCIEMAWMMGYIKHFDGRLKDGSLYVGWVDAKSGEPVDDKDVRARYEKDILSHAGVRLIEPELFRGYDPKKKVFHQEVELTHDLEPFEAAEVEAEKFKYEHGDKCDVWAGEGGQWFVKFKKGARILVPKAFKFSRLVAGQIPTGWDAGRYGIPADIIAQTDRASLWALVCAAEALNMSGITDPYELYQHLHPSEVGTSIGSGMGGMESLAQMFKDRREEKEVQNDILQETFINTTAGWVNLLLLSSSGPIKIPVGACATALQSIEIACDTLLSGKAKVMLAGGFDDLSEEGSYEFANMKATSNAETEFAMGREPAEMSRPATTTRSGFMEAQGTGVHVLMNAKTALELGAPIRGIVAFTSTSTDKAGRSVPAPGRGALSIAREVPSKHPLPILSLDYRVRQLSFRRSQISQWLSNERELLRGELEYRKTQNQEVDEEYFASRVSDIEKEAGRQEKDALAVYGMLEGTDARIAPLRRALAVWGLTIDDVGVLSIHGTSTGANEKNETDIWNNIFTSLSRTRGNAVPIMAQKSLCGHSKGGSAAWQLAGLLQSVYSGVVPGNRNADNVDSNFKQHTYLMFPSKTIHTDGIRAGLMSSFGFGQVGGTCLILHPRFLFGALELSAYETYQTKNRVRYNLSYKAMSEMMITNSLVKIKESPPYTKELEGPVLLNSLARASYDPKTGSYAFASKLATQPIMDLSNVKALSEILSVESTAGVGVDQELISAVPSSNPTFVSRNFTDAEIAHCQAQPCPEASFAARWVGKEAVFKALGVSSKGAAAPMKDIEIIADASGVPTVVLHGDAKSAAEAKGISKVHVSLSHSETVAIAFAQATSA</sequence>
<dbReference type="InterPro" id="IPR014043">
    <property type="entry name" value="Acyl_transferase_dom"/>
</dbReference>
<organism evidence="22 23">
    <name type="scientific">Hermanssonia centrifuga</name>
    <dbReference type="NCBI Taxonomy" id="98765"/>
    <lineage>
        <taxon>Eukaryota</taxon>
        <taxon>Fungi</taxon>
        <taxon>Dikarya</taxon>
        <taxon>Basidiomycota</taxon>
        <taxon>Agaricomycotina</taxon>
        <taxon>Agaricomycetes</taxon>
        <taxon>Polyporales</taxon>
        <taxon>Meruliaceae</taxon>
        <taxon>Hermanssonia</taxon>
    </lineage>
</organism>
<dbReference type="InterPro" id="IPR047224">
    <property type="entry name" value="FAS_alpha_su_C"/>
</dbReference>
<keyword evidence="8" id="KW-0460">Magnesium</keyword>
<dbReference type="GO" id="GO:0004312">
    <property type="term" value="F:fatty acid synthase activity"/>
    <property type="evidence" value="ECO:0007669"/>
    <property type="project" value="InterPro"/>
</dbReference>
<comment type="similarity">
    <text evidence="1">Belongs to the thiolase-like superfamily. Fungal fatty acid synthetase subunit alpha family.</text>
</comment>
<dbReference type="InterPro" id="IPR036291">
    <property type="entry name" value="NAD(P)-bd_dom_sf"/>
</dbReference>
<dbReference type="GO" id="GO:0019171">
    <property type="term" value="F:(3R)-hydroxyacyl-[acyl-carrier-protein] dehydratase activity"/>
    <property type="evidence" value="ECO:0007669"/>
    <property type="project" value="InterPro"/>
</dbReference>
<dbReference type="InterPro" id="IPR040883">
    <property type="entry name" value="FAS_meander"/>
</dbReference>
<keyword evidence="13" id="KW-0443">Lipid metabolism</keyword>
<dbReference type="Gene3D" id="3.90.25.70">
    <property type="match status" value="1"/>
</dbReference>
<dbReference type="SMART" id="SM00827">
    <property type="entry name" value="PKS_AT"/>
    <property type="match status" value="1"/>
</dbReference>
<evidence type="ECO:0000256" key="14">
    <source>
        <dbReference type="ARBA" id="ARBA00023239"/>
    </source>
</evidence>
<proteinExistence type="inferred from homology"/>
<dbReference type="InterPro" id="IPR050830">
    <property type="entry name" value="Fungal_FAS"/>
</dbReference>
<dbReference type="STRING" id="98765.A0A2R6S3A2"/>
<dbReference type="PANTHER" id="PTHR10982">
    <property type="entry name" value="MALONYL COA-ACYL CARRIER PROTEIN TRANSACYLASE"/>
    <property type="match status" value="1"/>
</dbReference>
<dbReference type="CDD" id="cd00828">
    <property type="entry name" value="elong_cond_enzymes"/>
    <property type="match status" value="1"/>
</dbReference>
<dbReference type="PROSITE" id="PS00606">
    <property type="entry name" value="KS3_1"/>
    <property type="match status" value="1"/>
</dbReference>
<dbReference type="CDD" id="cd08950">
    <property type="entry name" value="KR_fFAS_SDR_c_like"/>
    <property type="match status" value="1"/>
</dbReference>
<keyword evidence="6" id="KW-0479">Metal-binding</keyword>
<dbReference type="Pfam" id="PF18314">
    <property type="entry name" value="FAS_I_H"/>
    <property type="match status" value="1"/>
</dbReference>
<dbReference type="Pfam" id="PF00698">
    <property type="entry name" value="Acyl_transf_1"/>
    <property type="match status" value="1"/>
</dbReference>
<dbReference type="InterPro" id="IPR003965">
    <property type="entry name" value="Fatty_acid_synthase"/>
</dbReference>